<gene>
    <name evidence="1" type="ORF">FNV43_RR12911</name>
</gene>
<dbReference type="OrthoDB" id="1302574at2759"/>
<dbReference type="AlphaFoldDB" id="A0A8K0H049"/>
<protein>
    <submittedName>
        <fullName evidence="1">Uncharacterized protein</fullName>
    </submittedName>
</protein>
<comment type="caution">
    <text evidence="1">The sequence shown here is derived from an EMBL/GenBank/DDBJ whole genome shotgun (WGS) entry which is preliminary data.</text>
</comment>
<evidence type="ECO:0000313" key="1">
    <source>
        <dbReference type="EMBL" id="KAF3443229.1"/>
    </source>
</evidence>
<sequence>MSPSKLAAIAATYLPLKFMNLHHFILTRSNVKPYLQWSSCLTDRKTNTPIQGNIAGTSVAGGGATVNDTRFEQLMELLRDYIQRFNDMKVEIIDCRDIVAYNTFKRGLLPGSKIYDYMVRKKPRNLLDILQKTQSFVELEEEIELNMQRVVKEGQVISSSAGVGRADLSIKAWQSKTVEYSRNQRIVC</sequence>
<dbReference type="Proteomes" id="UP000796880">
    <property type="component" value="Unassembled WGS sequence"/>
</dbReference>
<evidence type="ECO:0000313" key="2">
    <source>
        <dbReference type="Proteomes" id="UP000796880"/>
    </source>
</evidence>
<organism evidence="1 2">
    <name type="scientific">Rhamnella rubrinervis</name>
    <dbReference type="NCBI Taxonomy" id="2594499"/>
    <lineage>
        <taxon>Eukaryota</taxon>
        <taxon>Viridiplantae</taxon>
        <taxon>Streptophyta</taxon>
        <taxon>Embryophyta</taxon>
        <taxon>Tracheophyta</taxon>
        <taxon>Spermatophyta</taxon>
        <taxon>Magnoliopsida</taxon>
        <taxon>eudicotyledons</taxon>
        <taxon>Gunneridae</taxon>
        <taxon>Pentapetalae</taxon>
        <taxon>rosids</taxon>
        <taxon>fabids</taxon>
        <taxon>Rosales</taxon>
        <taxon>Rhamnaceae</taxon>
        <taxon>rhamnoid group</taxon>
        <taxon>Rhamneae</taxon>
        <taxon>Rhamnella</taxon>
    </lineage>
</organism>
<name>A0A8K0H049_9ROSA</name>
<proteinExistence type="predicted"/>
<dbReference type="EMBL" id="VOIH02000006">
    <property type="protein sequence ID" value="KAF3443229.1"/>
    <property type="molecule type" value="Genomic_DNA"/>
</dbReference>
<reference evidence="1" key="1">
    <citation type="submission" date="2020-03" db="EMBL/GenBank/DDBJ databases">
        <title>A high-quality chromosome-level genome assembly of a woody plant with both climbing and erect habits, Rhamnella rubrinervis.</title>
        <authorList>
            <person name="Lu Z."/>
            <person name="Yang Y."/>
            <person name="Zhu X."/>
            <person name="Sun Y."/>
        </authorList>
    </citation>
    <scope>NUCLEOTIDE SEQUENCE</scope>
    <source>
        <strain evidence="1">BYM</strain>
        <tissue evidence="1">Leaf</tissue>
    </source>
</reference>
<keyword evidence="2" id="KW-1185">Reference proteome</keyword>
<accession>A0A8K0H049</accession>